<gene>
    <name evidence="1" type="ORF">QQS35_11720</name>
</gene>
<comment type="caution">
    <text evidence="1">The sequence shown here is derived from an EMBL/GenBank/DDBJ whole genome shotgun (WGS) entry which is preliminary data.</text>
</comment>
<name>A0ABT7L971_9BACI</name>
<protein>
    <submittedName>
        <fullName evidence="1">TIGR02328 family protein</fullName>
    </submittedName>
</protein>
<dbReference type="InterPro" id="IPR012650">
    <property type="entry name" value="CHP02328"/>
</dbReference>
<proteinExistence type="predicted"/>
<dbReference type="InterPro" id="IPR004260">
    <property type="entry name" value="Pyr-dimer_DNA_glycosylase"/>
</dbReference>
<dbReference type="Pfam" id="PF03013">
    <property type="entry name" value="Pyr_excise"/>
    <property type="match status" value="1"/>
</dbReference>
<dbReference type="Proteomes" id="UP001235343">
    <property type="component" value="Unassembled WGS sequence"/>
</dbReference>
<dbReference type="RefSeq" id="WP_285932330.1">
    <property type="nucleotide sequence ID" value="NZ_JASTZU010000037.1"/>
</dbReference>
<dbReference type="EMBL" id="JASTZU010000037">
    <property type="protein sequence ID" value="MDL4841120.1"/>
    <property type="molecule type" value="Genomic_DNA"/>
</dbReference>
<dbReference type="NCBIfam" id="TIGR02328">
    <property type="entry name" value="TIGR02328 family protein"/>
    <property type="match status" value="1"/>
</dbReference>
<reference evidence="1 2" key="1">
    <citation type="submission" date="2023-06" db="EMBL/GenBank/DDBJ databases">
        <title>Aquibacillus rhizosphaerae LR5S19.</title>
        <authorList>
            <person name="Sun J.-Q."/>
        </authorList>
    </citation>
    <scope>NUCLEOTIDE SEQUENCE [LARGE SCALE GENOMIC DNA]</scope>
    <source>
        <strain evidence="1 2">LR5S19</strain>
    </source>
</reference>
<evidence type="ECO:0000313" key="1">
    <source>
        <dbReference type="EMBL" id="MDL4841120.1"/>
    </source>
</evidence>
<organism evidence="1 2">
    <name type="scientific">Aquibacillus rhizosphaerae</name>
    <dbReference type="NCBI Taxonomy" id="3051431"/>
    <lineage>
        <taxon>Bacteria</taxon>
        <taxon>Bacillati</taxon>
        <taxon>Bacillota</taxon>
        <taxon>Bacilli</taxon>
        <taxon>Bacillales</taxon>
        <taxon>Bacillaceae</taxon>
        <taxon>Aquibacillus</taxon>
    </lineage>
</organism>
<sequence>MRLWHEELITHLPRQQLLEQHRECCALRGNGWGRPHATVNYIFDYAPILLFRYHERIMEEMEIRGYNVDKLWFDPFYRGKTCEAFNEYTLHNGNLNERSQLIYPEHDYNYLRECVENLNEKGIAIKLKTLKQS</sequence>
<accession>A0ABT7L971</accession>
<evidence type="ECO:0000313" key="2">
    <source>
        <dbReference type="Proteomes" id="UP001235343"/>
    </source>
</evidence>
<keyword evidence="2" id="KW-1185">Reference proteome</keyword>